<dbReference type="PANTHER" id="PTHR43105:SF9">
    <property type="entry name" value="NADPH-FE(3+) OXIDOREDUCTASE SUBUNIT ALPHA"/>
    <property type="match status" value="1"/>
</dbReference>
<evidence type="ECO:0000256" key="5">
    <source>
        <dbReference type="ARBA" id="ARBA00022505"/>
    </source>
</evidence>
<dbReference type="PANTHER" id="PTHR43105">
    <property type="entry name" value="RESPIRATORY NITRATE REDUCTASE"/>
    <property type="match status" value="1"/>
</dbReference>
<dbReference type="InterPro" id="IPR007419">
    <property type="entry name" value="BFD-like_2Fe2S-bd_dom"/>
</dbReference>
<evidence type="ECO:0000256" key="6">
    <source>
        <dbReference type="ARBA" id="ARBA00022723"/>
    </source>
</evidence>
<dbReference type="SMART" id="SM00926">
    <property type="entry name" value="Molybdop_Fe4S4"/>
    <property type="match status" value="1"/>
</dbReference>
<dbReference type="Pfam" id="PF04879">
    <property type="entry name" value="Molybdop_Fe4S4"/>
    <property type="match status" value="1"/>
</dbReference>
<dbReference type="GO" id="GO:0042128">
    <property type="term" value="P:nitrate assimilation"/>
    <property type="evidence" value="ECO:0007669"/>
    <property type="project" value="UniProtKB-KW"/>
</dbReference>
<organism evidence="13">
    <name type="scientific">marine sediment metagenome</name>
    <dbReference type="NCBI Taxonomy" id="412755"/>
    <lineage>
        <taxon>unclassified sequences</taxon>
        <taxon>metagenomes</taxon>
        <taxon>ecological metagenomes</taxon>
    </lineage>
</organism>
<keyword evidence="8" id="KW-0408">Iron</keyword>
<evidence type="ECO:0000256" key="10">
    <source>
        <dbReference type="ARBA" id="ARBA00023063"/>
    </source>
</evidence>
<evidence type="ECO:0000256" key="11">
    <source>
        <dbReference type="SAM" id="MobiDB-lite"/>
    </source>
</evidence>
<evidence type="ECO:0000256" key="3">
    <source>
        <dbReference type="ARBA" id="ARBA00008747"/>
    </source>
</evidence>
<dbReference type="GO" id="GO:0043546">
    <property type="term" value="F:molybdopterin cofactor binding"/>
    <property type="evidence" value="ECO:0007669"/>
    <property type="project" value="InterPro"/>
</dbReference>
<dbReference type="CDD" id="cd02791">
    <property type="entry name" value="MopB_CT_Nitrate-R-NapA-like"/>
    <property type="match status" value="1"/>
</dbReference>
<dbReference type="InterPro" id="IPR041957">
    <property type="entry name" value="CT_Nitrate-R-NapA-like"/>
</dbReference>
<name>A0A0F9WJY4_9ZZZZ</name>
<keyword evidence="9" id="KW-0411">Iron-sulfur</keyword>
<keyword evidence="4" id="KW-0004">4Fe-4S</keyword>
<dbReference type="Pfam" id="PF01568">
    <property type="entry name" value="Molydop_binding"/>
    <property type="match status" value="1"/>
</dbReference>
<keyword evidence="10" id="KW-0534">Nitrate assimilation</keyword>
<dbReference type="InterPro" id="IPR009010">
    <property type="entry name" value="Asp_de-COase-like_dom_sf"/>
</dbReference>
<sequence length="891" mass="97607">MKAVDTVCPYCGVGCGVSVTVDDDTHEVSVKGDYTHPANAGRLCVKGSALAETLGLESRLLNPRVDGLQASWDHALSAVAHRLQDTIARYGPDSVAFYVSGQLLTEDYYVANKLIKGFIGTANIDTNSRLCMSTAVAAHKRVLGSDTVPGCYQDVELADLLVITGSNMAWTHPVVYQRIVAAKQARPQMKIVVIDPRQTATSELADLHLQIAPGSDIWLFDGLLAWLLDSPALDAGFIDNHTENFAGLVAQCRQRENAIDSIADKCELDPELLRTFYQWFVRTAKTVTVFSQGINQSAYGVDQASLILYCHLVTGRIGKPGASPFSITGQPNAMGGREVGGLANQLAAHMDIENPLHHALVSKFWQTQTLATKPGLKAVDMFRAVADGNIRFIWVMATNPVVSMPEADLVRAALQNCEHVVVSDCVADTDTTRLAHVLLPAAAWGEKSGTVTNSERCISRQRGFLPLPGDAQPDWWIVSEIAKRLGFAQAFNYQGAADIFREHAALSAFGNNGTRDFDIGALAQLENSQYEEMQPLQWPLSKKRMFADGQFFTPSGRAQFIAVEPASLPQTINAEYPLWLNTGRIRDQWHTMTRTGLSSKLQKHTIEPFVEMHPADMQLRGLQAGDLTSVNSRHGQCVVRVHEQRGQTPGTVFMPIHWNDCFASSARVGKLVSAICDPVSGQPAFKQTPVSVSRLPALWYACLISPRRLSLPETSYWCTRYLDGLYFTVLAGDQGTDANTLMSLWTDSASRWAQVEDSHNESLRLIGRDDNGVQIWFAMQTTCVPDVDEDWLIASWQQAEVSIRDLMLGRPSGSQTRDKGKLICTCHQVYDVTINAAIHEGCDNTADIGRKTRAGTNCGSCTPELDKLLKSEVPGQFAGPDTPPAKEESLC</sequence>
<dbReference type="GO" id="GO:0051539">
    <property type="term" value="F:4 iron, 4 sulfur cluster binding"/>
    <property type="evidence" value="ECO:0007669"/>
    <property type="project" value="UniProtKB-KW"/>
</dbReference>
<dbReference type="Gene3D" id="3.40.228.10">
    <property type="entry name" value="Dimethylsulfoxide Reductase, domain 2"/>
    <property type="match status" value="1"/>
</dbReference>
<evidence type="ECO:0000256" key="8">
    <source>
        <dbReference type="ARBA" id="ARBA00023004"/>
    </source>
</evidence>
<comment type="caution">
    <text evidence="13">The sequence shown here is derived from an EMBL/GenBank/DDBJ whole genome shotgun (WGS) entry which is preliminary data.</text>
</comment>
<comment type="similarity">
    <text evidence="3">Belongs to the prokaryotic molybdopterin-containing oxidoreductase family. NasA/NapA/NarB subfamily.</text>
</comment>
<dbReference type="Gene3D" id="2.40.40.20">
    <property type="match status" value="1"/>
</dbReference>
<evidence type="ECO:0000256" key="2">
    <source>
        <dbReference type="ARBA" id="ARBA00001966"/>
    </source>
</evidence>
<evidence type="ECO:0000256" key="7">
    <source>
        <dbReference type="ARBA" id="ARBA00023002"/>
    </source>
</evidence>
<keyword evidence="5" id="KW-0500">Molybdenum</keyword>
<evidence type="ECO:0000256" key="4">
    <source>
        <dbReference type="ARBA" id="ARBA00022485"/>
    </source>
</evidence>
<evidence type="ECO:0000256" key="1">
    <source>
        <dbReference type="ARBA" id="ARBA00001942"/>
    </source>
</evidence>
<dbReference type="SUPFAM" id="SSF50692">
    <property type="entry name" value="ADC-like"/>
    <property type="match status" value="1"/>
</dbReference>
<dbReference type="InterPro" id="IPR006657">
    <property type="entry name" value="MoPterin_dinucl-bd_dom"/>
</dbReference>
<dbReference type="GO" id="GO:0046872">
    <property type="term" value="F:metal ion binding"/>
    <property type="evidence" value="ECO:0007669"/>
    <property type="project" value="UniProtKB-KW"/>
</dbReference>
<evidence type="ECO:0000259" key="12">
    <source>
        <dbReference type="PROSITE" id="PS51669"/>
    </source>
</evidence>
<dbReference type="InterPro" id="IPR006656">
    <property type="entry name" value="Mopterin_OxRdtase"/>
</dbReference>
<dbReference type="Pfam" id="PF04324">
    <property type="entry name" value="Fer2_BFD"/>
    <property type="match status" value="1"/>
</dbReference>
<comment type="cofactor">
    <cofactor evidence="2">
        <name>[4Fe-4S] cluster</name>
        <dbReference type="ChEBI" id="CHEBI:49883"/>
    </cofactor>
</comment>
<dbReference type="EMBL" id="LAZR01000001">
    <property type="protein sequence ID" value="KKO12888.1"/>
    <property type="molecule type" value="Genomic_DNA"/>
</dbReference>
<keyword evidence="6" id="KW-0479">Metal-binding</keyword>
<dbReference type="Gene3D" id="3.40.50.740">
    <property type="match status" value="1"/>
</dbReference>
<dbReference type="CDD" id="cd02754">
    <property type="entry name" value="MopB_Nitrate-R-NapA-like"/>
    <property type="match status" value="1"/>
</dbReference>
<evidence type="ECO:0000313" key="13">
    <source>
        <dbReference type="EMBL" id="KKO12888.1"/>
    </source>
</evidence>
<evidence type="ECO:0000256" key="9">
    <source>
        <dbReference type="ARBA" id="ARBA00023014"/>
    </source>
</evidence>
<dbReference type="InterPro" id="IPR050123">
    <property type="entry name" value="Prok_molybdopt-oxidoreductase"/>
</dbReference>
<gene>
    <name evidence="13" type="ORF">LCGC14_0009050</name>
</gene>
<proteinExistence type="inferred from homology"/>
<dbReference type="SUPFAM" id="SSF53706">
    <property type="entry name" value="Formate dehydrogenase/DMSO reductase, domains 1-3"/>
    <property type="match status" value="1"/>
</dbReference>
<keyword evidence="7" id="KW-0560">Oxidoreductase</keyword>
<dbReference type="InterPro" id="IPR006963">
    <property type="entry name" value="Mopterin_OxRdtase_4Fe-4S_dom"/>
</dbReference>
<dbReference type="AlphaFoldDB" id="A0A0F9WJY4"/>
<dbReference type="InterPro" id="IPR041854">
    <property type="entry name" value="BFD-like_2Fe2S-bd_dom_sf"/>
</dbReference>
<feature type="region of interest" description="Disordered" evidence="11">
    <location>
        <begin position="872"/>
        <end position="891"/>
    </location>
</feature>
<dbReference type="Pfam" id="PF00384">
    <property type="entry name" value="Molybdopterin"/>
    <property type="match status" value="1"/>
</dbReference>
<dbReference type="PROSITE" id="PS51669">
    <property type="entry name" value="4FE4S_MOW_BIS_MGD"/>
    <property type="match status" value="1"/>
</dbReference>
<dbReference type="GO" id="GO:0016491">
    <property type="term" value="F:oxidoreductase activity"/>
    <property type="evidence" value="ECO:0007669"/>
    <property type="project" value="UniProtKB-KW"/>
</dbReference>
<dbReference type="Gene3D" id="1.10.10.1100">
    <property type="entry name" value="BFD-like [2Fe-2S]-binding domain"/>
    <property type="match status" value="1"/>
</dbReference>
<dbReference type="InterPro" id="IPR027467">
    <property type="entry name" value="MopterinOxRdtase_cofactor_BS"/>
</dbReference>
<accession>A0A0F9WJY4</accession>
<dbReference type="Gene3D" id="2.20.25.90">
    <property type="entry name" value="ADC-like domains"/>
    <property type="match status" value="1"/>
</dbReference>
<dbReference type="PROSITE" id="PS00551">
    <property type="entry name" value="MOLYBDOPTERIN_PROK_1"/>
    <property type="match status" value="1"/>
</dbReference>
<dbReference type="GO" id="GO:0016020">
    <property type="term" value="C:membrane"/>
    <property type="evidence" value="ECO:0007669"/>
    <property type="project" value="TreeGrafter"/>
</dbReference>
<reference evidence="13" key="1">
    <citation type="journal article" date="2015" name="Nature">
        <title>Complex archaea that bridge the gap between prokaryotes and eukaryotes.</title>
        <authorList>
            <person name="Spang A."/>
            <person name="Saw J.H."/>
            <person name="Jorgensen S.L."/>
            <person name="Zaremba-Niedzwiedzka K."/>
            <person name="Martijn J."/>
            <person name="Lind A.E."/>
            <person name="van Eijk R."/>
            <person name="Schleper C."/>
            <person name="Guy L."/>
            <person name="Ettema T.J."/>
        </authorList>
    </citation>
    <scope>NUCLEOTIDE SEQUENCE</scope>
</reference>
<comment type="cofactor">
    <cofactor evidence="1">
        <name>Mo-bis(molybdopterin guanine dinucleotide)</name>
        <dbReference type="ChEBI" id="CHEBI:60539"/>
    </cofactor>
</comment>
<feature type="domain" description="4Fe-4S Mo/W bis-MGD-type" evidence="12">
    <location>
        <begin position="1"/>
        <end position="58"/>
    </location>
</feature>
<protein>
    <recommendedName>
        <fullName evidence="12">4Fe-4S Mo/W bis-MGD-type domain-containing protein</fullName>
    </recommendedName>
</protein>